<gene>
    <name evidence="3" type="ORF">IZO911_LOCUS10264</name>
    <name evidence="4" type="ORF">KXQ929_LOCUS9640</name>
</gene>
<sequence length="237" mass="27910">MKRFFGRTGQTTDDNSSTKPKEARVNAPNITWSHTWSFNESRDALSESFFANIPNEILLRIFQLFSVRDLCSISSVCRLFKMIADQDEIWKFKYDTSTKIYSKSCKQIYMDWMHEKFLRDIELQHILCQFISRTACIRCKPPSYPVRPSKEQRFESIAGFTEHPNSSADMTIELSVNIDTTARELVQLLEKASKFQEQWQRPPVLKQMITRYYRFMRLKASHPTNILLIPTMDIEIV</sequence>
<protein>
    <recommendedName>
        <fullName evidence="2">F-box domain-containing protein</fullName>
    </recommendedName>
</protein>
<evidence type="ECO:0000256" key="1">
    <source>
        <dbReference type="SAM" id="MobiDB-lite"/>
    </source>
</evidence>
<dbReference type="SMART" id="SM00256">
    <property type="entry name" value="FBOX"/>
    <property type="match status" value="1"/>
</dbReference>
<dbReference type="Proteomes" id="UP000663868">
    <property type="component" value="Unassembled WGS sequence"/>
</dbReference>
<evidence type="ECO:0000313" key="4">
    <source>
        <dbReference type="EMBL" id="CAF3680540.1"/>
    </source>
</evidence>
<dbReference type="Gene3D" id="1.20.1280.50">
    <property type="match status" value="1"/>
</dbReference>
<feature type="compositionally biased region" description="Polar residues" evidence="1">
    <location>
        <begin position="8"/>
        <end position="18"/>
    </location>
</feature>
<comment type="caution">
    <text evidence="4">The sequence shown here is derived from an EMBL/GenBank/DDBJ whole genome shotgun (WGS) entry which is preliminary data.</text>
</comment>
<organism evidence="4 5">
    <name type="scientific">Adineta steineri</name>
    <dbReference type="NCBI Taxonomy" id="433720"/>
    <lineage>
        <taxon>Eukaryota</taxon>
        <taxon>Metazoa</taxon>
        <taxon>Spiralia</taxon>
        <taxon>Gnathifera</taxon>
        <taxon>Rotifera</taxon>
        <taxon>Eurotatoria</taxon>
        <taxon>Bdelloidea</taxon>
        <taxon>Adinetida</taxon>
        <taxon>Adinetidae</taxon>
        <taxon>Adineta</taxon>
    </lineage>
</organism>
<dbReference type="Pfam" id="PF12937">
    <property type="entry name" value="F-box-like"/>
    <property type="match status" value="1"/>
</dbReference>
<dbReference type="InterPro" id="IPR001810">
    <property type="entry name" value="F-box_dom"/>
</dbReference>
<evidence type="ECO:0000313" key="3">
    <source>
        <dbReference type="EMBL" id="CAF0863619.1"/>
    </source>
</evidence>
<name>A0A818T5X7_9BILA</name>
<dbReference type="PROSITE" id="PS50181">
    <property type="entry name" value="FBOX"/>
    <property type="match status" value="1"/>
</dbReference>
<dbReference type="SUPFAM" id="SSF81383">
    <property type="entry name" value="F-box domain"/>
    <property type="match status" value="1"/>
</dbReference>
<evidence type="ECO:0000259" key="2">
    <source>
        <dbReference type="PROSITE" id="PS50181"/>
    </source>
</evidence>
<proteinExistence type="predicted"/>
<reference evidence="4" key="1">
    <citation type="submission" date="2021-02" db="EMBL/GenBank/DDBJ databases">
        <authorList>
            <person name="Nowell W R."/>
        </authorList>
    </citation>
    <scope>NUCLEOTIDE SEQUENCE</scope>
</reference>
<feature type="region of interest" description="Disordered" evidence="1">
    <location>
        <begin position="1"/>
        <end position="22"/>
    </location>
</feature>
<dbReference type="AlphaFoldDB" id="A0A818T5X7"/>
<dbReference type="Proteomes" id="UP000663860">
    <property type="component" value="Unassembled WGS sequence"/>
</dbReference>
<evidence type="ECO:0000313" key="5">
    <source>
        <dbReference type="Proteomes" id="UP000663868"/>
    </source>
</evidence>
<accession>A0A818T5X7</accession>
<dbReference type="EMBL" id="CAJOBB010000443">
    <property type="protein sequence ID" value="CAF3680540.1"/>
    <property type="molecule type" value="Genomic_DNA"/>
</dbReference>
<dbReference type="InterPro" id="IPR036047">
    <property type="entry name" value="F-box-like_dom_sf"/>
</dbReference>
<feature type="domain" description="F-box" evidence="2">
    <location>
        <begin position="47"/>
        <end position="93"/>
    </location>
</feature>
<dbReference type="EMBL" id="CAJNOE010000074">
    <property type="protein sequence ID" value="CAF0863619.1"/>
    <property type="molecule type" value="Genomic_DNA"/>
</dbReference>